<name>A0A1H2HK10_9PSED</name>
<gene>
    <name evidence="1" type="ORF">SAMN04490197_4894</name>
</gene>
<dbReference type="OrthoDB" id="7002989at2"/>
<evidence type="ECO:0000313" key="1">
    <source>
        <dbReference type="EMBL" id="SDU32164.1"/>
    </source>
</evidence>
<dbReference type="EMBL" id="LT629782">
    <property type="protein sequence ID" value="SDU32164.1"/>
    <property type="molecule type" value="Genomic_DNA"/>
</dbReference>
<keyword evidence="2" id="KW-1185">Reference proteome</keyword>
<accession>A0A1H2HK10</accession>
<dbReference type="AlphaFoldDB" id="A0A1H2HK10"/>
<evidence type="ECO:0000313" key="2">
    <source>
        <dbReference type="Proteomes" id="UP000183653"/>
    </source>
</evidence>
<sequence length="733" mass="81295">MLSVLSPVLPRHSAQDITDADALNRQLPGMSESPGPLPLPLRGDVRRLADHVLEKLVPLAGYRRDQAEIEALHRTLCNGEPQLAVTADELAGAYAFFKKAEHLLKHHRNGQNPPIETDYTLCRALKWQFRAAVRESKHQGLTQELLPSLNYIREGGERINHRHLGYNFSLESTRQVTAGPHLAIDSHLEVTADQRVKSTRTIALQVKLKSALTNLSQARSDQQFGLAHVSSRQYASLEHYADNRSGSVNTSLSESVARTVVNLGSLLSDQRNLHRDRAYSALSQPYVRDALTHAGLAEGGLPRLQNSAAPLVTEKGLALEADSDIAVDFFSVLTVNTTLALTLQRTRLRKDLDILGLCEMSPALAQHQLAMRVKYHDDPVALLDEMNTHVASSSRLFTEQACAPVLASELNASLHKSQRQARALLERYVSLKATWRIDPNLDDRFRTAINQNRALLRPEALKIYKLTAECQTLSGSAGVTASSRAGAGRGVTIEVSHRRLDDPHLSGDYLVLDIAPIKSAEVVKESLRQALSSIGQQTFDWEHLVRSISASLLDPATPSSTQVLVKIKHGEPVTLLTRHTINKDRELALPEQLKQHSDLDLQSLRTRKTLLKEQLGNQSLDHLLPVARRYLHTPDERPGWDAYLQRHADDIQALLDSISRQTLGTVLSAELDEFKRISPALTLAVETLVQEANAAVEEPTAEHRTQALDAFNQLLLAYLPHYEAKVSEAWTLS</sequence>
<protein>
    <submittedName>
        <fullName evidence="1">Uncharacterized protein</fullName>
    </submittedName>
</protein>
<reference evidence="1 2" key="1">
    <citation type="submission" date="2016-10" db="EMBL/GenBank/DDBJ databases">
        <authorList>
            <person name="Varghese N."/>
            <person name="Submissions S."/>
        </authorList>
    </citation>
    <scope>NUCLEOTIDE SEQUENCE [LARGE SCALE GENOMIC DNA]</scope>
    <source>
        <strain evidence="1 2">BS2775</strain>
    </source>
</reference>
<proteinExistence type="predicted"/>
<dbReference type="RefSeq" id="WP_057724640.1">
    <property type="nucleotide sequence ID" value="NZ_JYLM01000007.1"/>
</dbReference>
<dbReference type="Proteomes" id="UP000183653">
    <property type="component" value="Chromosome I"/>
</dbReference>
<organism evidence="1 2">
    <name type="scientific">Pseudomonas orientalis</name>
    <dbReference type="NCBI Taxonomy" id="76758"/>
    <lineage>
        <taxon>Bacteria</taxon>
        <taxon>Pseudomonadati</taxon>
        <taxon>Pseudomonadota</taxon>
        <taxon>Gammaproteobacteria</taxon>
        <taxon>Pseudomonadales</taxon>
        <taxon>Pseudomonadaceae</taxon>
        <taxon>Pseudomonas</taxon>
    </lineage>
</organism>